<proteinExistence type="predicted"/>
<accession>A0A6N7YT83</accession>
<evidence type="ECO:0000313" key="2">
    <source>
        <dbReference type="Proteomes" id="UP000440096"/>
    </source>
</evidence>
<comment type="caution">
    <text evidence="1">The sequence shown here is derived from an EMBL/GenBank/DDBJ whole genome shotgun (WGS) entry which is preliminary data.</text>
</comment>
<keyword evidence="2" id="KW-1185">Reference proteome</keyword>
<dbReference type="AlphaFoldDB" id="A0A6N7YT83"/>
<sequence length="100" mass="10596">MNGAQPPGSVADLAGDPAWRITAGSTGRWTTAETTLDQGGRVWRIGLTPGPGGVTALILWADGQVVDHARGTEALMCARAHRWQVNLAAHRPWHEVPLPG</sequence>
<dbReference type="EMBL" id="WMBA01000031">
    <property type="protein sequence ID" value="MTD56247.1"/>
    <property type="molecule type" value="Genomic_DNA"/>
</dbReference>
<protein>
    <submittedName>
        <fullName evidence="1">Uncharacterized protein</fullName>
    </submittedName>
</protein>
<name>A0A6N7YT83_9PSEU</name>
<reference evidence="1 2" key="1">
    <citation type="submission" date="2019-11" db="EMBL/GenBank/DDBJ databases">
        <title>Draft genome of Amycolatopsis RM579.</title>
        <authorList>
            <person name="Duangmal K."/>
            <person name="Mingma R."/>
        </authorList>
    </citation>
    <scope>NUCLEOTIDE SEQUENCE [LARGE SCALE GENOMIC DNA]</scope>
    <source>
        <strain evidence="1 2">RM579</strain>
    </source>
</reference>
<dbReference type="OrthoDB" id="3631723at2"/>
<dbReference type="RefSeq" id="WP_154758408.1">
    <property type="nucleotide sequence ID" value="NZ_WMBA01000031.1"/>
</dbReference>
<evidence type="ECO:0000313" key="1">
    <source>
        <dbReference type="EMBL" id="MTD56247.1"/>
    </source>
</evidence>
<dbReference type="Proteomes" id="UP000440096">
    <property type="component" value="Unassembled WGS sequence"/>
</dbReference>
<gene>
    <name evidence="1" type="ORF">GKO32_20025</name>
</gene>
<organism evidence="1 2">
    <name type="scientific">Amycolatopsis pithecellobii</name>
    <dbReference type="NCBI Taxonomy" id="664692"/>
    <lineage>
        <taxon>Bacteria</taxon>
        <taxon>Bacillati</taxon>
        <taxon>Actinomycetota</taxon>
        <taxon>Actinomycetes</taxon>
        <taxon>Pseudonocardiales</taxon>
        <taxon>Pseudonocardiaceae</taxon>
        <taxon>Amycolatopsis</taxon>
    </lineage>
</organism>